<dbReference type="InterPro" id="IPR006342">
    <property type="entry name" value="FkbM_mtfrase"/>
</dbReference>
<dbReference type="PANTHER" id="PTHR36973">
    <property type="entry name" value="SLL1456 PROTEIN-RELATED"/>
    <property type="match status" value="1"/>
</dbReference>
<evidence type="ECO:0000259" key="1">
    <source>
        <dbReference type="Pfam" id="PF05050"/>
    </source>
</evidence>
<dbReference type="RefSeq" id="WP_172356768.1">
    <property type="nucleotide sequence ID" value="NZ_CP053661.1"/>
</dbReference>
<protein>
    <submittedName>
        <fullName evidence="2">FkbM family methyltransferase</fullName>
    </submittedName>
</protein>
<dbReference type="PANTHER" id="PTHR36973:SF4">
    <property type="entry name" value="NODULATION PROTEIN"/>
    <property type="match status" value="1"/>
</dbReference>
<dbReference type="EMBL" id="CP053661">
    <property type="protein sequence ID" value="QKD83231.1"/>
    <property type="molecule type" value="Genomic_DNA"/>
</dbReference>
<gene>
    <name evidence="2" type="ORF">HPC62_14430</name>
</gene>
<dbReference type="Gene3D" id="3.40.50.150">
    <property type="entry name" value="Vaccinia Virus protein VP39"/>
    <property type="match status" value="1"/>
</dbReference>
<evidence type="ECO:0000313" key="3">
    <source>
        <dbReference type="Proteomes" id="UP000505210"/>
    </source>
</evidence>
<accession>A0A6M8BHW1</accession>
<dbReference type="InterPro" id="IPR029063">
    <property type="entry name" value="SAM-dependent_MTases_sf"/>
</dbReference>
<dbReference type="NCBIfam" id="TIGR01444">
    <property type="entry name" value="fkbM_fam"/>
    <property type="match status" value="1"/>
</dbReference>
<dbReference type="Pfam" id="PF05050">
    <property type="entry name" value="Methyltransf_21"/>
    <property type="match status" value="1"/>
</dbReference>
<dbReference type="SUPFAM" id="SSF53335">
    <property type="entry name" value="S-adenosyl-L-methionine-dependent methyltransferases"/>
    <property type="match status" value="1"/>
</dbReference>
<keyword evidence="3" id="KW-1185">Reference proteome</keyword>
<feature type="domain" description="Methyltransferase FkbM" evidence="1">
    <location>
        <begin position="37"/>
        <end position="192"/>
    </location>
</feature>
<organism evidence="2 3">
    <name type="scientific">Thermoleptolyngbya sichuanensis A183</name>
    <dbReference type="NCBI Taxonomy" id="2737172"/>
    <lineage>
        <taxon>Bacteria</taxon>
        <taxon>Bacillati</taxon>
        <taxon>Cyanobacteriota</taxon>
        <taxon>Cyanophyceae</taxon>
        <taxon>Oculatellales</taxon>
        <taxon>Oculatellaceae</taxon>
        <taxon>Thermoleptolyngbya</taxon>
        <taxon>Thermoleptolyngbya sichuanensis</taxon>
    </lineage>
</organism>
<dbReference type="AlphaFoldDB" id="A0A6M8BHW1"/>
<sequence length="238" mass="26658">MSQVTSQTFPVQQLVANKKDRVISLLALGVPINAVVDVGVQRGTPELMEPLRERHHHLFEPVSLWYGDIEKNYSAISNTLYPIALSDEIGSAWLIQTALLKDGVATHARISEVPVIPDGQEIVSCEEIKVDRLDSYSDLLEKDYLLKVDVDGKDLEVLKGASGCISNASVVIVEAHWAALTARGKILEEYGFELIDIVDRVMYGQVLWQCDLVYLRSDLMNEKLRPPMFDPAHWHPLP</sequence>
<dbReference type="InterPro" id="IPR053188">
    <property type="entry name" value="FkbM_Methyltransferase"/>
</dbReference>
<keyword evidence="2" id="KW-0489">Methyltransferase</keyword>
<name>A0A6M8BHW1_9CYAN</name>
<dbReference type="GO" id="GO:0032259">
    <property type="term" value="P:methylation"/>
    <property type="evidence" value="ECO:0007669"/>
    <property type="project" value="UniProtKB-KW"/>
</dbReference>
<keyword evidence="2" id="KW-0808">Transferase</keyword>
<evidence type="ECO:0000313" key="2">
    <source>
        <dbReference type="EMBL" id="QKD83231.1"/>
    </source>
</evidence>
<reference evidence="2 3" key="1">
    <citation type="submission" date="2020-05" db="EMBL/GenBank/DDBJ databases">
        <title>Complete genome sequence of of a novel Thermoleptolyngbya strain isolated from hot springs of Ganzi, Sichuan China.</title>
        <authorList>
            <person name="Tang J."/>
            <person name="Daroch M."/>
            <person name="Li L."/>
            <person name="Waleron K."/>
            <person name="Waleron M."/>
            <person name="Waleron M."/>
        </authorList>
    </citation>
    <scope>NUCLEOTIDE SEQUENCE [LARGE SCALE GENOMIC DNA]</scope>
    <source>
        <strain evidence="2 3">PKUAC-SCTA183</strain>
    </source>
</reference>
<dbReference type="Proteomes" id="UP000505210">
    <property type="component" value="Chromosome"/>
</dbReference>
<proteinExistence type="predicted"/>
<dbReference type="GO" id="GO:0008171">
    <property type="term" value="F:O-methyltransferase activity"/>
    <property type="evidence" value="ECO:0007669"/>
    <property type="project" value="TreeGrafter"/>
</dbReference>
<dbReference type="KEGG" id="theu:HPC62_14430"/>